<feature type="compositionally biased region" description="Polar residues" evidence="1">
    <location>
        <begin position="66"/>
        <end position="75"/>
    </location>
</feature>
<sequence length="515" mass="55408">LGAVRGRGGLNLGRLPIFRLWSHRLRPRHRELRSLLLRHLEDIMPLDLSNLQTSNEVQIGYPVAVSNQSLPNGQQPEEEPPRRLSPPHSRLHADSRGELGPRDRIRQVLDDSPDRPRRLHQGRYERLHNLPFPDQVSGRYGLRALLPRHLENAAPIKGKRRAIADMTLLHVPHPPQQEGDGLASGSLIHAVILPFAQHDREGAGLLHQEHPLLGSSVGVVAREDDAQALVPHVSETELDPSPVPDEGGTRLQNHKALLELLLVQCGVDGPLARPAPHGGRYAWPDLIPQPLLDLPRRYRPVEVDAAVACHSGRSWWHYGRGLGQLAGRVPPVLGDRQPGGVSRQFGNAGVTTAACAAAVATAVASTSATSSSATSTPATSSSAVSTPATSSSAVSTPATSSSADNIAATTSAAGTIAALGTATTSAGTIAALGTATTAVTNLGAATTRLDTRRASRRLAAVRVPDRGSHAPWRLHLLRLLHCRVRHFRSTPSRCLLRSVSLWSTRTRLCQWHKID</sequence>
<name>A0A1J7IWC3_9PEZI</name>
<protein>
    <submittedName>
        <fullName evidence="2">Uncharacterized protein</fullName>
    </submittedName>
</protein>
<proteinExistence type="predicted"/>
<evidence type="ECO:0000313" key="3">
    <source>
        <dbReference type="Proteomes" id="UP000182658"/>
    </source>
</evidence>
<keyword evidence="3" id="KW-1185">Reference proteome</keyword>
<gene>
    <name evidence="2" type="ORF">CONLIGDRAFT_697683</name>
</gene>
<feature type="compositionally biased region" description="Basic and acidic residues" evidence="1">
    <location>
        <begin position="91"/>
        <end position="123"/>
    </location>
</feature>
<feature type="non-terminal residue" evidence="2">
    <location>
        <position position="1"/>
    </location>
</feature>
<feature type="region of interest" description="Disordered" evidence="1">
    <location>
        <begin position="367"/>
        <end position="403"/>
    </location>
</feature>
<reference evidence="2 3" key="1">
    <citation type="submission" date="2016-10" db="EMBL/GenBank/DDBJ databases">
        <title>Draft genome sequence of Coniochaeta ligniaria NRRL30616, a lignocellulolytic fungus for bioabatement of inhibitors in plant biomass hydrolysates.</title>
        <authorList>
            <consortium name="DOE Joint Genome Institute"/>
            <person name="Jimenez D.J."/>
            <person name="Hector R.E."/>
            <person name="Riley R."/>
            <person name="Sun H."/>
            <person name="Grigoriev I.V."/>
            <person name="Van Elsas J.D."/>
            <person name="Nichols N.N."/>
        </authorList>
    </citation>
    <scope>NUCLEOTIDE SEQUENCE [LARGE SCALE GENOMIC DNA]</scope>
    <source>
        <strain evidence="2 3">NRRL 30616</strain>
    </source>
</reference>
<dbReference type="Proteomes" id="UP000182658">
    <property type="component" value="Unassembled WGS sequence"/>
</dbReference>
<feature type="non-terminal residue" evidence="2">
    <location>
        <position position="515"/>
    </location>
</feature>
<dbReference type="InParanoid" id="A0A1J7IWC3"/>
<dbReference type="EMBL" id="KV875095">
    <property type="protein sequence ID" value="OIW31467.1"/>
    <property type="molecule type" value="Genomic_DNA"/>
</dbReference>
<evidence type="ECO:0000313" key="2">
    <source>
        <dbReference type="EMBL" id="OIW31467.1"/>
    </source>
</evidence>
<accession>A0A1J7IWC3</accession>
<feature type="region of interest" description="Disordered" evidence="1">
    <location>
        <begin position="66"/>
        <end position="123"/>
    </location>
</feature>
<evidence type="ECO:0000256" key="1">
    <source>
        <dbReference type="SAM" id="MobiDB-lite"/>
    </source>
</evidence>
<organism evidence="2 3">
    <name type="scientific">Coniochaeta ligniaria NRRL 30616</name>
    <dbReference type="NCBI Taxonomy" id="1408157"/>
    <lineage>
        <taxon>Eukaryota</taxon>
        <taxon>Fungi</taxon>
        <taxon>Dikarya</taxon>
        <taxon>Ascomycota</taxon>
        <taxon>Pezizomycotina</taxon>
        <taxon>Sordariomycetes</taxon>
        <taxon>Sordariomycetidae</taxon>
        <taxon>Coniochaetales</taxon>
        <taxon>Coniochaetaceae</taxon>
        <taxon>Coniochaeta</taxon>
    </lineage>
</organism>
<dbReference type="AlphaFoldDB" id="A0A1J7IWC3"/>